<keyword evidence="7" id="KW-1185">Reference proteome</keyword>
<dbReference type="Pfam" id="PF00072">
    <property type="entry name" value="Response_reg"/>
    <property type="match status" value="1"/>
</dbReference>
<dbReference type="OrthoDB" id="2690598at2"/>
<evidence type="ECO:0000313" key="5">
    <source>
        <dbReference type="EMBL" id="KNB73329.1"/>
    </source>
</evidence>
<dbReference type="Proteomes" id="UP000036834">
    <property type="component" value="Unassembled WGS sequence"/>
</dbReference>
<dbReference type="PANTHER" id="PTHR44591:SF3">
    <property type="entry name" value="RESPONSE REGULATORY DOMAIN-CONTAINING PROTEIN"/>
    <property type="match status" value="1"/>
</dbReference>
<dbReference type="InterPro" id="IPR001789">
    <property type="entry name" value="Sig_transdc_resp-reg_receiver"/>
</dbReference>
<evidence type="ECO:0000313" key="4">
    <source>
        <dbReference type="EMBL" id="GED68299.1"/>
    </source>
</evidence>
<evidence type="ECO:0000256" key="2">
    <source>
        <dbReference type="PROSITE-ProRule" id="PRU00169"/>
    </source>
</evidence>
<dbReference type="Proteomes" id="UP000319578">
    <property type="component" value="Unassembled WGS sequence"/>
</dbReference>
<dbReference type="GO" id="GO:0000160">
    <property type="term" value="P:phosphorelay signal transduction system"/>
    <property type="evidence" value="ECO:0007669"/>
    <property type="project" value="InterPro"/>
</dbReference>
<keyword evidence="5" id="KW-0418">Kinase</keyword>
<dbReference type="InterPro" id="IPR011006">
    <property type="entry name" value="CheY-like_superfamily"/>
</dbReference>
<dbReference type="PATRIC" id="fig|54915.3.peg.6405"/>
<evidence type="ECO:0000313" key="7">
    <source>
        <dbReference type="Proteomes" id="UP000319578"/>
    </source>
</evidence>
<evidence type="ECO:0000259" key="3">
    <source>
        <dbReference type="PROSITE" id="PS50110"/>
    </source>
</evidence>
<evidence type="ECO:0000313" key="6">
    <source>
        <dbReference type="Proteomes" id="UP000036834"/>
    </source>
</evidence>
<feature type="domain" description="Response regulatory" evidence="3">
    <location>
        <begin position="146"/>
        <end position="262"/>
    </location>
</feature>
<name>A0A0K9YX66_9BACL</name>
<proteinExistence type="predicted"/>
<dbReference type="RefSeq" id="WP_049737326.1">
    <property type="nucleotide sequence ID" value="NZ_BJON01000008.1"/>
</dbReference>
<evidence type="ECO:0000256" key="1">
    <source>
        <dbReference type="ARBA" id="ARBA00022553"/>
    </source>
</evidence>
<dbReference type="CDD" id="cd17574">
    <property type="entry name" value="REC_OmpR"/>
    <property type="match status" value="1"/>
</dbReference>
<dbReference type="InterPro" id="IPR050595">
    <property type="entry name" value="Bact_response_regulator"/>
</dbReference>
<dbReference type="EMBL" id="BJON01000008">
    <property type="protein sequence ID" value="GED68299.1"/>
    <property type="molecule type" value="Genomic_DNA"/>
</dbReference>
<gene>
    <name evidence="5" type="ORF">ADS79_05040</name>
    <name evidence="4" type="ORF">BRE01_20010</name>
</gene>
<accession>A0A0K9YX66</accession>
<keyword evidence="5" id="KW-0808">Transferase</keyword>
<feature type="modified residue" description="4-aspartylphosphate" evidence="2">
    <location>
        <position position="195"/>
    </location>
</feature>
<dbReference type="SUPFAM" id="SSF52172">
    <property type="entry name" value="CheY-like"/>
    <property type="match status" value="1"/>
</dbReference>
<reference evidence="6" key="1">
    <citation type="submission" date="2015-07" db="EMBL/GenBank/DDBJ databases">
        <title>Genome sequencing project for genomic taxonomy and phylogenomics of Bacillus-like bacteria.</title>
        <authorList>
            <person name="Liu B."/>
            <person name="Wang J."/>
            <person name="Zhu Y."/>
            <person name="Liu G."/>
            <person name="Chen Q."/>
            <person name="Chen Z."/>
            <person name="Lan J."/>
            <person name="Che J."/>
            <person name="Ge C."/>
            <person name="Shi H."/>
            <person name="Pan Z."/>
            <person name="Liu X."/>
        </authorList>
    </citation>
    <scope>NUCLEOTIDE SEQUENCE [LARGE SCALE GENOMIC DNA]</scope>
    <source>
        <strain evidence="6">DSM 9887</strain>
    </source>
</reference>
<dbReference type="PANTHER" id="PTHR44591">
    <property type="entry name" value="STRESS RESPONSE REGULATOR PROTEIN 1"/>
    <property type="match status" value="1"/>
</dbReference>
<dbReference type="Gene3D" id="3.40.50.2300">
    <property type="match status" value="1"/>
</dbReference>
<reference evidence="5" key="2">
    <citation type="submission" date="2015-07" db="EMBL/GenBank/DDBJ databases">
        <title>MeaNS - Measles Nucleotide Surveillance Program.</title>
        <authorList>
            <person name="Tran T."/>
            <person name="Druce J."/>
        </authorList>
    </citation>
    <scope>NUCLEOTIDE SEQUENCE</scope>
    <source>
        <strain evidence="5">DSM 9887</strain>
    </source>
</reference>
<protein>
    <submittedName>
        <fullName evidence="5">Histidine kinase</fullName>
    </submittedName>
</protein>
<comment type="caution">
    <text evidence="5">The sequence shown here is derived from an EMBL/GenBank/DDBJ whole genome shotgun (WGS) entry which is preliminary data.</text>
</comment>
<reference evidence="4 7" key="3">
    <citation type="submission" date="2019-06" db="EMBL/GenBank/DDBJ databases">
        <title>Whole genome shotgun sequence of Brevibacillus reuszeri NBRC 15719.</title>
        <authorList>
            <person name="Hosoyama A."/>
            <person name="Uohara A."/>
            <person name="Ohji S."/>
            <person name="Ichikawa N."/>
        </authorList>
    </citation>
    <scope>NUCLEOTIDE SEQUENCE [LARGE SCALE GENOMIC DNA]</scope>
    <source>
        <strain evidence="4 7">NBRC 15719</strain>
    </source>
</reference>
<dbReference type="PROSITE" id="PS50110">
    <property type="entry name" value="RESPONSE_REGULATORY"/>
    <property type="match status" value="1"/>
</dbReference>
<dbReference type="AlphaFoldDB" id="A0A0K9YX66"/>
<keyword evidence="1 2" id="KW-0597">Phosphoprotein</keyword>
<organism evidence="5 6">
    <name type="scientific">Brevibacillus reuszeri</name>
    <dbReference type="NCBI Taxonomy" id="54915"/>
    <lineage>
        <taxon>Bacteria</taxon>
        <taxon>Bacillati</taxon>
        <taxon>Bacillota</taxon>
        <taxon>Bacilli</taxon>
        <taxon>Bacillales</taxon>
        <taxon>Paenibacillaceae</taxon>
        <taxon>Brevibacillus</taxon>
    </lineage>
</organism>
<dbReference type="EMBL" id="LGIQ01000005">
    <property type="protein sequence ID" value="KNB73329.1"/>
    <property type="molecule type" value="Genomic_DNA"/>
</dbReference>
<dbReference type="GO" id="GO:0016301">
    <property type="term" value="F:kinase activity"/>
    <property type="evidence" value="ECO:0007669"/>
    <property type="project" value="UniProtKB-KW"/>
</dbReference>
<dbReference type="STRING" id="54915.ADS79_05040"/>
<sequence>MSNLVPVFYQLLTNMEASQSACGVILVACKNLAKESLEAIKRDFAPEEKAAWEAHYAYDKTKNLLGILIEQHNLADTHFFALRVKDYLQESQLLSGSLLIASFPESSSSSGQLFMRMMQEIKDLEGHGEIRIYDQRKGDEAADQASILLVNHDQHVNEFLRIYLERKGYQVTVAQDGMDGMEKYRELSPDLIITDLNLPILNGYQLMERIKHHGTTAMSKIVVLTDKRLEEDVQKSFALGAADYITKPFSPIELEARVRRLIS</sequence>
<dbReference type="SMART" id="SM00448">
    <property type="entry name" value="REC"/>
    <property type="match status" value="1"/>
</dbReference>